<accession>A0ACB6Z054</accession>
<reference evidence="1" key="1">
    <citation type="submission" date="2019-10" db="EMBL/GenBank/DDBJ databases">
        <authorList>
            <consortium name="DOE Joint Genome Institute"/>
            <person name="Kuo A."/>
            <person name="Miyauchi S."/>
            <person name="Kiss E."/>
            <person name="Drula E."/>
            <person name="Kohler A."/>
            <person name="Sanchez-Garcia M."/>
            <person name="Andreopoulos B."/>
            <person name="Barry K.W."/>
            <person name="Bonito G."/>
            <person name="Buee M."/>
            <person name="Carver A."/>
            <person name="Chen C."/>
            <person name="Cichocki N."/>
            <person name="Clum A."/>
            <person name="Culley D."/>
            <person name="Crous P.W."/>
            <person name="Fauchery L."/>
            <person name="Girlanda M."/>
            <person name="Hayes R."/>
            <person name="Keri Z."/>
            <person name="Labutti K."/>
            <person name="Lipzen A."/>
            <person name="Lombard V."/>
            <person name="Magnuson J."/>
            <person name="Maillard F."/>
            <person name="Morin E."/>
            <person name="Murat C."/>
            <person name="Nolan M."/>
            <person name="Ohm R."/>
            <person name="Pangilinan J."/>
            <person name="Pereira M."/>
            <person name="Perotto S."/>
            <person name="Peter M."/>
            <person name="Riley R."/>
            <person name="Sitrit Y."/>
            <person name="Stielow B."/>
            <person name="Szollosi G."/>
            <person name="Zifcakova L."/>
            <person name="Stursova M."/>
            <person name="Spatafora J.W."/>
            <person name="Tedersoo L."/>
            <person name="Vaario L.-M."/>
            <person name="Yamada A."/>
            <person name="Yan M."/>
            <person name="Wang P."/>
            <person name="Xu J."/>
            <person name="Bruns T."/>
            <person name="Baldrian P."/>
            <person name="Vilgalys R."/>
            <person name="Henrissat B."/>
            <person name="Grigoriev I.V."/>
            <person name="Hibbett D."/>
            <person name="Nagy L.G."/>
            <person name="Martin F.M."/>
        </authorList>
    </citation>
    <scope>NUCLEOTIDE SEQUENCE</scope>
    <source>
        <strain evidence="1">P2</strain>
    </source>
</reference>
<sequence>MAKIVTIIHTHCLDNGFFVWTGDSPETYHACSLLEILRDCSPKGIFKYLSDAEGTLSHNHKSLILNLTCSHMKQAACHCADAVLSLANNTTVVSKVSARLLDLVAYWVQTLSDYNVLMAKAMTCDWAKEHMPVLSRQGNDPTCHTTYTSGNPPAPVPITPAPSQDDHILYTKFSLGQPKGMTVLCHLRCTIAKFSTDMATPLGRQVLVAVKYPLEQFPTQWELPKPGPFNVTTATVATHEATTPPAILPPRHRLAAHPPPPDMMAWLTSLPSTTATTPTVTPAITPKPLSSLRIWIPRMASTPSLFLAGASGEGGTHSTTATPPPPSPQEPPKPRKRTLSKLKTEMMQKRKRYSKHMGHMIEHSLAASPLSLSMEGQESEPFKFRQHHSNTFNSNGQGPAIGNQRHLQHSLALVGMGSGMCPPDRSSLTFDHIFSYLKVNFRKVARPALSPTLNCPTDEIHDALEVPWSVNLAVSPRWTHWL</sequence>
<evidence type="ECO:0000313" key="1">
    <source>
        <dbReference type="EMBL" id="KAF9642917.1"/>
    </source>
</evidence>
<proteinExistence type="predicted"/>
<protein>
    <submittedName>
        <fullName evidence="1">Uncharacterized protein</fullName>
    </submittedName>
</protein>
<dbReference type="EMBL" id="MU118321">
    <property type="protein sequence ID" value="KAF9642917.1"/>
    <property type="molecule type" value="Genomic_DNA"/>
</dbReference>
<organism evidence="1 2">
    <name type="scientific">Thelephora ganbajun</name>
    <name type="common">Ganba fungus</name>
    <dbReference type="NCBI Taxonomy" id="370292"/>
    <lineage>
        <taxon>Eukaryota</taxon>
        <taxon>Fungi</taxon>
        <taxon>Dikarya</taxon>
        <taxon>Basidiomycota</taxon>
        <taxon>Agaricomycotina</taxon>
        <taxon>Agaricomycetes</taxon>
        <taxon>Thelephorales</taxon>
        <taxon>Thelephoraceae</taxon>
        <taxon>Thelephora</taxon>
    </lineage>
</organism>
<keyword evidence="2" id="KW-1185">Reference proteome</keyword>
<comment type="caution">
    <text evidence="1">The sequence shown here is derived from an EMBL/GenBank/DDBJ whole genome shotgun (WGS) entry which is preliminary data.</text>
</comment>
<name>A0ACB6Z054_THEGA</name>
<evidence type="ECO:0000313" key="2">
    <source>
        <dbReference type="Proteomes" id="UP000886501"/>
    </source>
</evidence>
<reference evidence="1" key="2">
    <citation type="journal article" date="2020" name="Nat. Commun.">
        <title>Large-scale genome sequencing of mycorrhizal fungi provides insights into the early evolution of symbiotic traits.</title>
        <authorList>
            <person name="Miyauchi S."/>
            <person name="Kiss E."/>
            <person name="Kuo A."/>
            <person name="Drula E."/>
            <person name="Kohler A."/>
            <person name="Sanchez-Garcia M."/>
            <person name="Morin E."/>
            <person name="Andreopoulos B."/>
            <person name="Barry K.W."/>
            <person name="Bonito G."/>
            <person name="Buee M."/>
            <person name="Carver A."/>
            <person name="Chen C."/>
            <person name="Cichocki N."/>
            <person name="Clum A."/>
            <person name="Culley D."/>
            <person name="Crous P.W."/>
            <person name="Fauchery L."/>
            <person name="Girlanda M."/>
            <person name="Hayes R.D."/>
            <person name="Keri Z."/>
            <person name="LaButti K."/>
            <person name="Lipzen A."/>
            <person name="Lombard V."/>
            <person name="Magnuson J."/>
            <person name="Maillard F."/>
            <person name="Murat C."/>
            <person name="Nolan M."/>
            <person name="Ohm R.A."/>
            <person name="Pangilinan J."/>
            <person name="Pereira M.F."/>
            <person name="Perotto S."/>
            <person name="Peter M."/>
            <person name="Pfister S."/>
            <person name="Riley R."/>
            <person name="Sitrit Y."/>
            <person name="Stielow J.B."/>
            <person name="Szollosi G."/>
            <person name="Zifcakova L."/>
            <person name="Stursova M."/>
            <person name="Spatafora J.W."/>
            <person name="Tedersoo L."/>
            <person name="Vaario L.M."/>
            <person name="Yamada A."/>
            <person name="Yan M."/>
            <person name="Wang P."/>
            <person name="Xu J."/>
            <person name="Bruns T."/>
            <person name="Baldrian P."/>
            <person name="Vilgalys R."/>
            <person name="Dunand C."/>
            <person name="Henrissat B."/>
            <person name="Grigoriev I.V."/>
            <person name="Hibbett D."/>
            <person name="Nagy L.G."/>
            <person name="Martin F.M."/>
        </authorList>
    </citation>
    <scope>NUCLEOTIDE SEQUENCE</scope>
    <source>
        <strain evidence="1">P2</strain>
    </source>
</reference>
<gene>
    <name evidence="1" type="ORF">BDM02DRAFT_3132771</name>
</gene>
<dbReference type="Proteomes" id="UP000886501">
    <property type="component" value="Unassembled WGS sequence"/>
</dbReference>